<keyword evidence="3" id="KW-1185">Reference proteome</keyword>
<proteinExistence type="predicted"/>
<dbReference type="GO" id="GO:0004806">
    <property type="term" value="F:triacylglycerol lipase activity"/>
    <property type="evidence" value="ECO:0007669"/>
    <property type="project" value="TreeGrafter"/>
</dbReference>
<dbReference type="PANTHER" id="PTHR43433:SF5">
    <property type="entry name" value="AB HYDROLASE-1 DOMAIN-CONTAINING PROTEIN"/>
    <property type="match status" value="1"/>
</dbReference>
<evidence type="ECO:0000313" key="3">
    <source>
        <dbReference type="Proteomes" id="UP000008809"/>
    </source>
</evidence>
<gene>
    <name evidence="2" type="ordered locus">RPB_2975</name>
</gene>
<dbReference type="SUPFAM" id="SSF53474">
    <property type="entry name" value="alpha/beta-Hydrolases"/>
    <property type="match status" value="1"/>
</dbReference>
<dbReference type="PANTHER" id="PTHR43433">
    <property type="entry name" value="HYDROLASE, ALPHA/BETA FOLD FAMILY PROTEIN"/>
    <property type="match status" value="1"/>
</dbReference>
<dbReference type="STRING" id="316058.RPB_2975"/>
<keyword evidence="2" id="KW-0378">Hydrolase</keyword>
<organism evidence="2 3">
    <name type="scientific">Rhodopseudomonas palustris (strain HaA2)</name>
    <dbReference type="NCBI Taxonomy" id="316058"/>
    <lineage>
        <taxon>Bacteria</taxon>
        <taxon>Pseudomonadati</taxon>
        <taxon>Pseudomonadota</taxon>
        <taxon>Alphaproteobacteria</taxon>
        <taxon>Hyphomicrobiales</taxon>
        <taxon>Nitrobacteraceae</taxon>
        <taxon>Rhodopseudomonas</taxon>
    </lineage>
</organism>
<dbReference type="OrthoDB" id="9798888at2"/>
<dbReference type="RefSeq" id="WP_011441861.1">
    <property type="nucleotide sequence ID" value="NC_007778.1"/>
</dbReference>
<accession>Q2IVT3</accession>
<dbReference type="InterPro" id="IPR029058">
    <property type="entry name" value="AB_hydrolase_fold"/>
</dbReference>
<dbReference type="InterPro" id="IPR000073">
    <property type="entry name" value="AB_hydrolase_1"/>
</dbReference>
<sequence length="302" mass="31724">MLNPLNRGRAFARAALPVLVPTARGIIELAESGDGPAVLALHGGMGGYDQSLLLARATLGDDPRHRVLALSRPGYLGTPQARGATPEQQADLYAALLDTLGIDRAIVIAVSAGGPSALHFGLRHPSRCAGVVLVSCCTGTLEVPPQVRSRLPMMKWIARVPGLVALMRWGAARDPDKAASRSIRDPELRARTLAHPIAGAMLAELQTGVFTRMAQRLPGTLTDTATFAAMPPIDVSALAPPLLAIHGTADAVVPFAHAERVARAAPHGELLAIEGGEHVSLFTHLDEVRARVGDFVSKCCST</sequence>
<dbReference type="EMBL" id="CP000250">
    <property type="protein sequence ID" value="ABD07677.1"/>
    <property type="molecule type" value="Genomic_DNA"/>
</dbReference>
<evidence type="ECO:0000259" key="1">
    <source>
        <dbReference type="Pfam" id="PF00561"/>
    </source>
</evidence>
<name>Q2IVT3_RHOP2</name>
<dbReference type="eggNOG" id="COG2267">
    <property type="taxonomic scope" value="Bacteria"/>
</dbReference>
<protein>
    <submittedName>
        <fullName evidence="2">Alpha/beta hydrolase</fullName>
    </submittedName>
</protein>
<dbReference type="Pfam" id="PF00561">
    <property type="entry name" value="Abhydrolase_1"/>
    <property type="match status" value="1"/>
</dbReference>
<dbReference type="HOGENOM" id="CLU_020336_49_1_5"/>
<reference evidence="2 3" key="1">
    <citation type="submission" date="2006-01" db="EMBL/GenBank/DDBJ databases">
        <title>Complete sequence of Rhodopseudomonas palustris HaA2.</title>
        <authorList>
            <consortium name="US DOE Joint Genome Institute"/>
            <person name="Copeland A."/>
            <person name="Lucas S."/>
            <person name="Lapidus A."/>
            <person name="Barry K."/>
            <person name="Detter J.C."/>
            <person name="Glavina T."/>
            <person name="Hammon N."/>
            <person name="Israni S."/>
            <person name="Pitluck S."/>
            <person name="Chain P."/>
            <person name="Malfatti S."/>
            <person name="Shin M."/>
            <person name="Vergez L."/>
            <person name="Schmutz J."/>
            <person name="Larimer F."/>
            <person name="Land M."/>
            <person name="Hauser L."/>
            <person name="Pelletier D.A."/>
            <person name="Kyrpides N."/>
            <person name="Anderson I."/>
            <person name="Oda Y."/>
            <person name="Harwood C.S."/>
            <person name="Richardson P."/>
        </authorList>
    </citation>
    <scope>NUCLEOTIDE SEQUENCE [LARGE SCALE GENOMIC DNA]</scope>
    <source>
        <strain evidence="2 3">HaA2</strain>
    </source>
</reference>
<dbReference type="Proteomes" id="UP000008809">
    <property type="component" value="Chromosome"/>
</dbReference>
<dbReference type="InterPro" id="IPR050471">
    <property type="entry name" value="AB_hydrolase"/>
</dbReference>
<dbReference type="GO" id="GO:0046503">
    <property type="term" value="P:glycerolipid catabolic process"/>
    <property type="evidence" value="ECO:0007669"/>
    <property type="project" value="TreeGrafter"/>
</dbReference>
<dbReference type="ESTHER" id="rhop2-q2ivt3">
    <property type="family name" value="6_AlphaBeta_hydrolase"/>
</dbReference>
<evidence type="ECO:0000313" key="2">
    <source>
        <dbReference type="EMBL" id="ABD07677.1"/>
    </source>
</evidence>
<dbReference type="KEGG" id="rpb:RPB_2975"/>
<dbReference type="Gene3D" id="3.40.50.1820">
    <property type="entry name" value="alpha/beta hydrolase"/>
    <property type="match status" value="1"/>
</dbReference>
<feature type="domain" description="AB hydrolase-1" evidence="1">
    <location>
        <begin position="36"/>
        <end position="284"/>
    </location>
</feature>
<dbReference type="AlphaFoldDB" id="Q2IVT3"/>